<evidence type="ECO:0000256" key="1">
    <source>
        <dbReference type="SAM" id="SignalP"/>
    </source>
</evidence>
<gene>
    <name evidence="2" type="ORF">N7458_007052</name>
</gene>
<keyword evidence="1" id="KW-0732">Signal</keyword>
<reference evidence="2" key="1">
    <citation type="submission" date="2022-12" db="EMBL/GenBank/DDBJ databases">
        <authorList>
            <person name="Petersen C."/>
        </authorList>
    </citation>
    <scope>NUCLEOTIDE SEQUENCE</scope>
    <source>
        <strain evidence="2">IBT 16125</strain>
    </source>
</reference>
<keyword evidence="3" id="KW-1185">Reference proteome</keyword>
<organism evidence="2 3">
    <name type="scientific">Penicillium daleae</name>
    <dbReference type="NCBI Taxonomy" id="63821"/>
    <lineage>
        <taxon>Eukaryota</taxon>
        <taxon>Fungi</taxon>
        <taxon>Dikarya</taxon>
        <taxon>Ascomycota</taxon>
        <taxon>Pezizomycotina</taxon>
        <taxon>Eurotiomycetes</taxon>
        <taxon>Eurotiomycetidae</taxon>
        <taxon>Eurotiales</taxon>
        <taxon>Aspergillaceae</taxon>
        <taxon>Penicillium</taxon>
    </lineage>
</organism>
<dbReference type="RefSeq" id="XP_056766138.1">
    <property type="nucleotide sequence ID" value="XM_056910434.1"/>
</dbReference>
<dbReference type="Proteomes" id="UP001213681">
    <property type="component" value="Unassembled WGS sequence"/>
</dbReference>
<evidence type="ECO:0000313" key="2">
    <source>
        <dbReference type="EMBL" id="KAJ5450603.1"/>
    </source>
</evidence>
<dbReference type="EMBL" id="JAPVEA010000006">
    <property type="protein sequence ID" value="KAJ5450603.1"/>
    <property type="molecule type" value="Genomic_DNA"/>
</dbReference>
<comment type="caution">
    <text evidence="2">The sequence shown here is derived from an EMBL/GenBank/DDBJ whole genome shotgun (WGS) entry which is preliminary data.</text>
</comment>
<proteinExistence type="predicted"/>
<accession>A0AAD6C5I9</accession>
<dbReference type="AlphaFoldDB" id="A0AAD6C5I9"/>
<dbReference type="GeneID" id="81600677"/>
<reference evidence="2" key="2">
    <citation type="journal article" date="2023" name="IMA Fungus">
        <title>Comparative genomic study of the Penicillium genus elucidates a diverse pangenome and 15 lateral gene transfer events.</title>
        <authorList>
            <person name="Petersen C."/>
            <person name="Sorensen T."/>
            <person name="Nielsen M.R."/>
            <person name="Sondergaard T.E."/>
            <person name="Sorensen J.L."/>
            <person name="Fitzpatrick D.A."/>
            <person name="Frisvad J.C."/>
            <person name="Nielsen K.L."/>
        </authorList>
    </citation>
    <scope>NUCLEOTIDE SEQUENCE</scope>
    <source>
        <strain evidence="2">IBT 16125</strain>
    </source>
</reference>
<feature type="chain" id="PRO_5042154107" evidence="1">
    <location>
        <begin position="18"/>
        <end position="283"/>
    </location>
</feature>
<evidence type="ECO:0000313" key="3">
    <source>
        <dbReference type="Proteomes" id="UP001213681"/>
    </source>
</evidence>
<sequence>MHSTLTTIILLSTPIHASITARVWTHFYPNCPGEPFSNLDTYENYEETAPSQVITTGICANIGVPSYEHNLVSAVSVDAELLSQDAGHPYPPENGPSCNITVHEVPECIDPPLISKELRNGVEVSQCEPRSFAAYSEVWIQLVCDDKNEESLQDQAQDIPRIEDTTKIESAESAANVQTPGSNAFSWSKAQTEYAGRKPEEEVRVNNDGHAESEKIVHAIMEKIKNQSASMVTGKHNGTQPALNVTLQHGNGTLQHGNWTVSGNRTLTRRKLSVLRNRVARWY</sequence>
<protein>
    <submittedName>
        <fullName evidence="2">Uncharacterized protein</fullName>
    </submittedName>
</protein>
<name>A0AAD6C5I9_9EURO</name>
<feature type="signal peptide" evidence="1">
    <location>
        <begin position="1"/>
        <end position="17"/>
    </location>
</feature>